<dbReference type="PANTHER" id="PTHR30273:SF2">
    <property type="entry name" value="PROTEIN FECR"/>
    <property type="match status" value="1"/>
</dbReference>
<dbReference type="AlphaFoldDB" id="A0A2Z4ID50"/>
<dbReference type="InterPro" id="IPR032508">
    <property type="entry name" value="FecR_C"/>
</dbReference>
<keyword evidence="4" id="KW-1185">Reference proteome</keyword>
<dbReference type="Proteomes" id="UP000248688">
    <property type="component" value="Chromosome"/>
</dbReference>
<accession>A0A2Z4ID50</accession>
<feature type="domain" description="Protein FecR C-terminal" evidence="2">
    <location>
        <begin position="248"/>
        <end position="312"/>
    </location>
</feature>
<name>A0A2Z4ID50_9BACT</name>
<dbReference type="Pfam" id="PF16344">
    <property type="entry name" value="FecR_C"/>
    <property type="match status" value="1"/>
</dbReference>
<dbReference type="OrthoDB" id="837389at2"/>
<dbReference type="RefSeq" id="WP_112782190.1">
    <property type="nucleotide sequence ID" value="NZ_CP030041.1"/>
</dbReference>
<dbReference type="Gene3D" id="3.55.50.30">
    <property type="match status" value="1"/>
</dbReference>
<dbReference type="PANTHER" id="PTHR30273">
    <property type="entry name" value="PERIPLASMIC SIGNAL SENSOR AND SIGMA FACTOR ACTIVATOR FECR-RELATED"/>
    <property type="match status" value="1"/>
</dbReference>
<evidence type="ECO:0000313" key="4">
    <source>
        <dbReference type="Proteomes" id="UP000248688"/>
    </source>
</evidence>
<organism evidence="3 4">
    <name type="scientific">Echinicola strongylocentroti</name>
    <dbReference type="NCBI Taxonomy" id="1795355"/>
    <lineage>
        <taxon>Bacteria</taxon>
        <taxon>Pseudomonadati</taxon>
        <taxon>Bacteroidota</taxon>
        <taxon>Cytophagia</taxon>
        <taxon>Cytophagales</taxon>
        <taxon>Cyclobacteriaceae</taxon>
        <taxon>Echinicola</taxon>
    </lineage>
</organism>
<protein>
    <recommendedName>
        <fullName evidence="5">FecR family protein</fullName>
    </recommendedName>
</protein>
<dbReference type="Gene3D" id="2.60.120.1440">
    <property type="match status" value="1"/>
</dbReference>
<dbReference type="PIRSF" id="PIRSF018266">
    <property type="entry name" value="FecR"/>
    <property type="match status" value="1"/>
</dbReference>
<sequence>MVDKKQFNDLLTRYLKGKASADESILVDQWFEKHFSEKAEDSDQDLLILKKEILNRIKAKKEKEEKTKHYSIQQISHWWKATAAALLILAGGYWMFTAHSQQEDWITQSTGKGEQLNITLPDGSHVMLNVASEIRYPKDFGDDSREIALSGEAFFDVVSDPERPFRVVAGELSTEVLGTQFNISAYPADDSQVSVFEGKVNVHVTKDSQQEELLVINQAASIDAKGILLKHPVNLKMAGAWRNQMCFLDGTSLKELATLIDRWYGYEVRFEPMALENCAFSGKLKMGELEVLLNQIKFIKEIDWQITEENTVVFKGNPCN</sequence>
<dbReference type="GO" id="GO:0016989">
    <property type="term" value="F:sigma factor antagonist activity"/>
    <property type="evidence" value="ECO:0007669"/>
    <property type="project" value="TreeGrafter"/>
</dbReference>
<gene>
    <name evidence="3" type="ORF">DN752_00700</name>
</gene>
<feature type="domain" description="FecR protein" evidence="1">
    <location>
        <begin position="109"/>
        <end position="201"/>
    </location>
</feature>
<evidence type="ECO:0000313" key="3">
    <source>
        <dbReference type="EMBL" id="AWW28769.1"/>
    </source>
</evidence>
<reference evidence="3 4" key="1">
    <citation type="submission" date="2018-06" db="EMBL/GenBank/DDBJ databases">
        <title>Echinicola strongylocentroti sp. nov., isolated from a sea urchin Strongylocentrotus intermedius.</title>
        <authorList>
            <person name="Bae S.S."/>
        </authorList>
    </citation>
    <scope>NUCLEOTIDE SEQUENCE [LARGE SCALE GENOMIC DNA]</scope>
    <source>
        <strain evidence="3 4">MEBiC08714</strain>
    </source>
</reference>
<proteinExistence type="predicted"/>
<dbReference type="Pfam" id="PF04773">
    <property type="entry name" value="FecR"/>
    <property type="match status" value="1"/>
</dbReference>
<evidence type="ECO:0000259" key="2">
    <source>
        <dbReference type="Pfam" id="PF16344"/>
    </source>
</evidence>
<evidence type="ECO:0008006" key="5">
    <source>
        <dbReference type="Google" id="ProtNLM"/>
    </source>
</evidence>
<evidence type="ECO:0000259" key="1">
    <source>
        <dbReference type="Pfam" id="PF04773"/>
    </source>
</evidence>
<dbReference type="InterPro" id="IPR006860">
    <property type="entry name" value="FecR"/>
</dbReference>
<dbReference type="InterPro" id="IPR012373">
    <property type="entry name" value="Ferrdict_sens_TM"/>
</dbReference>
<dbReference type="KEGG" id="est:DN752_00700"/>
<dbReference type="EMBL" id="CP030041">
    <property type="protein sequence ID" value="AWW28769.1"/>
    <property type="molecule type" value="Genomic_DNA"/>
</dbReference>